<gene>
    <name evidence="1" type="ORF">LCGC14_1662490</name>
</gene>
<dbReference type="Gene3D" id="2.60.120.10">
    <property type="entry name" value="Jelly Rolls"/>
    <property type="match status" value="1"/>
</dbReference>
<feature type="non-terminal residue" evidence="1">
    <location>
        <position position="44"/>
    </location>
</feature>
<dbReference type="AlphaFoldDB" id="A0A0F9K9G7"/>
<comment type="caution">
    <text evidence="1">The sequence shown here is derived from an EMBL/GenBank/DDBJ whole genome shotgun (WGS) entry which is preliminary data.</text>
</comment>
<evidence type="ECO:0008006" key="2">
    <source>
        <dbReference type="Google" id="ProtNLM"/>
    </source>
</evidence>
<dbReference type="SUPFAM" id="SSF51182">
    <property type="entry name" value="RmlC-like cupins"/>
    <property type="match status" value="1"/>
</dbReference>
<protein>
    <recommendedName>
        <fullName evidence="2">dTDP-4-dehydrorhamnose 3,5-epimerase</fullName>
    </recommendedName>
</protein>
<dbReference type="EMBL" id="LAZR01014154">
    <property type="protein sequence ID" value="KKM18748.1"/>
    <property type="molecule type" value="Genomic_DNA"/>
</dbReference>
<dbReference type="InterPro" id="IPR011051">
    <property type="entry name" value="RmlC_Cupin_sf"/>
</dbReference>
<dbReference type="InterPro" id="IPR014710">
    <property type="entry name" value="RmlC-like_jellyroll"/>
</dbReference>
<reference evidence="1" key="1">
    <citation type="journal article" date="2015" name="Nature">
        <title>Complex archaea that bridge the gap between prokaryotes and eukaryotes.</title>
        <authorList>
            <person name="Spang A."/>
            <person name="Saw J.H."/>
            <person name="Jorgensen S.L."/>
            <person name="Zaremba-Niedzwiedzka K."/>
            <person name="Martijn J."/>
            <person name="Lind A.E."/>
            <person name="van Eijk R."/>
            <person name="Schleper C."/>
            <person name="Guy L."/>
            <person name="Ettema T.J."/>
        </authorList>
    </citation>
    <scope>NUCLEOTIDE SEQUENCE</scope>
</reference>
<accession>A0A0F9K9G7</accession>
<proteinExistence type="predicted"/>
<sequence length="44" mass="5193">MTFTFTPIFRLPDVIVIEGQRFQDERGFFLESFRANDFEAHGIP</sequence>
<dbReference type="Pfam" id="PF00908">
    <property type="entry name" value="dTDP_sugar_isom"/>
    <property type="match status" value="1"/>
</dbReference>
<dbReference type="GO" id="GO:0008830">
    <property type="term" value="F:dTDP-4-dehydrorhamnose 3,5-epimerase activity"/>
    <property type="evidence" value="ECO:0007669"/>
    <property type="project" value="InterPro"/>
</dbReference>
<dbReference type="InterPro" id="IPR000888">
    <property type="entry name" value="RmlC-like"/>
</dbReference>
<name>A0A0F9K9G7_9ZZZZ</name>
<organism evidence="1">
    <name type="scientific">marine sediment metagenome</name>
    <dbReference type="NCBI Taxonomy" id="412755"/>
    <lineage>
        <taxon>unclassified sequences</taxon>
        <taxon>metagenomes</taxon>
        <taxon>ecological metagenomes</taxon>
    </lineage>
</organism>
<evidence type="ECO:0000313" key="1">
    <source>
        <dbReference type="EMBL" id="KKM18748.1"/>
    </source>
</evidence>